<evidence type="ECO:0000313" key="2">
    <source>
        <dbReference type="Proteomes" id="UP000316331"/>
    </source>
</evidence>
<dbReference type="Pfam" id="PF13558">
    <property type="entry name" value="SbcC_Walker_B"/>
    <property type="match status" value="1"/>
</dbReference>
<dbReference type="SUPFAM" id="SSF52540">
    <property type="entry name" value="P-loop containing nucleoside triphosphate hydrolases"/>
    <property type="match status" value="1"/>
</dbReference>
<name>A0A543EWD1_9NOCA</name>
<dbReference type="GO" id="GO:0004527">
    <property type="term" value="F:exonuclease activity"/>
    <property type="evidence" value="ECO:0007669"/>
    <property type="project" value="UniProtKB-KW"/>
</dbReference>
<evidence type="ECO:0000313" key="1">
    <source>
        <dbReference type="EMBL" id="TQM25903.1"/>
    </source>
</evidence>
<protein>
    <submittedName>
        <fullName evidence="1">Putative exonuclease SbcCD C subunit</fullName>
    </submittedName>
</protein>
<dbReference type="Gene3D" id="3.40.50.300">
    <property type="entry name" value="P-loop containing nucleotide triphosphate hydrolases"/>
    <property type="match status" value="1"/>
</dbReference>
<keyword evidence="1" id="KW-0540">Nuclease</keyword>
<dbReference type="EMBL" id="VFPG01000002">
    <property type="protein sequence ID" value="TQM25903.1"/>
    <property type="molecule type" value="Genomic_DNA"/>
</dbReference>
<keyword evidence="1" id="KW-0378">Hydrolase</keyword>
<comment type="caution">
    <text evidence="1">The sequence shown here is derived from an EMBL/GenBank/DDBJ whole genome shotgun (WGS) entry which is preliminary data.</text>
</comment>
<dbReference type="AlphaFoldDB" id="A0A543EWD1"/>
<sequence length="191" mass="21088">MPPGTKAARDLLLKDPARLTETDRESLHRFLRERIEAAKAADTATSWEQQLTQVFDYTKWHQFIVKVDRGSGDGFQELTKKLHGALSGGEKAIALHLPLFAAVAAHYQTTPCAPRMIMLDEVFVGVDTANRGQIFALLSALDLDLVLTSDHEWCTYAELSGIGIHQIISGDGQDAVTTARFTWNGEELLPV</sequence>
<proteinExistence type="predicted"/>
<dbReference type="InterPro" id="IPR027417">
    <property type="entry name" value="P-loop_NTPase"/>
</dbReference>
<reference evidence="1 2" key="1">
    <citation type="submission" date="2019-06" db="EMBL/GenBank/DDBJ databases">
        <title>Sequencing the genomes of 1000 actinobacteria strains.</title>
        <authorList>
            <person name="Klenk H.-P."/>
        </authorList>
    </citation>
    <scope>NUCLEOTIDE SEQUENCE [LARGE SCALE GENOMIC DNA]</scope>
    <source>
        <strain evidence="1 2">DSM 103495</strain>
    </source>
</reference>
<keyword evidence="2" id="KW-1185">Reference proteome</keyword>
<dbReference type="RefSeq" id="WP_221639433.1">
    <property type="nucleotide sequence ID" value="NZ_VFPG01000002.1"/>
</dbReference>
<keyword evidence="1" id="KW-0269">Exonuclease</keyword>
<accession>A0A543EWD1</accession>
<dbReference type="Proteomes" id="UP000316331">
    <property type="component" value="Unassembled WGS sequence"/>
</dbReference>
<gene>
    <name evidence="1" type="ORF">FB390_6072</name>
</gene>
<organism evidence="1 2">
    <name type="scientific">Nocardia bhagyanarayanae</name>
    <dbReference type="NCBI Taxonomy" id="1215925"/>
    <lineage>
        <taxon>Bacteria</taxon>
        <taxon>Bacillati</taxon>
        <taxon>Actinomycetota</taxon>
        <taxon>Actinomycetes</taxon>
        <taxon>Mycobacteriales</taxon>
        <taxon>Nocardiaceae</taxon>
        <taxon>Nocardia</taxon>
    </lineage>
</organism>